<dbReference type="RefSeq" id="WP_138646059.1">
    <property type="nucleotide sequence ID" value="NZ_VCKW01000076.1"/>
</dbReference>
<feature type="transmembrane region" description="Helical" evidence="7">
    <location>
        <begin position="48"/>
        <end position="67"/>
    </location>
</feature>
<dbReference type="PROSITE" id="PS50850">
    <property type="entry name" value="MFS"/>
    <property type="match status" value="1"/>
</dbReference>
<feature type="transmembrane region" description="Helical" evidence="7">
    <location>
        <begin position="266"/>
        <end position="290"/>
    </location>
</feature>
<dbReference type="GO" id="GO:0005886">
    <property type="term" value="C:plasma membrane"/>
    <property type="evidence" value="ECO:0007669"/>
    <property type="project" value="UniProtKB-SubCell"/>
</dbReference>
<evidence type="ECO:0000313" key="9">
    <source>
        <dbReference type="EMBL" id="TMR00404.1"/>
    </source>
</evidence>
<reference evidence="9 10" key="1">
    <citation type="submission" date="2019-05" db="EMBL/GenBank/DDBJ databases">
        <title>Draft genome sequence of Actinomadura sp. 14C53.</title>
        <authorList>
            <person name="Saricaoglu S."/>
            <person name="Isik K."/>
        </authorList>
    </citation>
    <scope>NUCLEOTIDE SEQUENCE [LARGE SCALE GENOMIC DNA]</scope>
    <source>
        <strain evidence="9 10">14C53</strain>
    </source>
</reference>
<dbReference type="GO" id="GO:0022857">
    <property type="term" value="F:transmembrane transporter activity"/>
    <property type="evidence" value="ECO:0007669"/>
    <property type="project" value="InterPro"/>
</dbReference>
<dbReference type="Gene3D" id="1.20.1250.20">
    <property type="entry name" value="MFS general substrate transporter like domains"/>
    <property type="match status" value="1"/>
</dbReference>
<feature type="transmembrane region" description="Helical" evidence="7">
    <location>
        <begin position="111"/>
        <end position="130"/>
    </location>
</feature>
<keyword evidence="4 7" id="KW-0812">Transmembrane</keyword>
<feature type="transmembrane region" description="Helical" evidence="7">
    <location>
        <begin position="332"/>
        <end position="351"/>
    </location>
</feature>
<evidence type="ECO:0000256" key="6">
    <source>
        <dbReference type="ARBA" id="ARBA00023136"/>
    </source>
</evidence>
<dbReference type="Gene3D" id="1.20.1720.10">
    <property type="entry name" value="Multidrug resistance protein D"/>
    <property type="match status" value="1"/>
</dbReference>
<evidence type="ECO:0000256" key="5">
    <source>
        <dbReference type="ARBA" id="ARBA00022989"/>
    </source>
</evidence>
<organism evidence="9 10">
    <name type="scientific">Actinomadura soli</name>
    <dbReference type="NCBI Taxonomy" id="2508997"/>
    <lineage>
        <taxon>Bacteria</taxon>
        <taxon>Bacillati</taxon>
        <taxon>Actinomycetota</taxon>
        <taxon>Actinomycetes</taxon>
        <taxon>Streptosporangiales</taxon>
        <taxon>Thermomonosporaceae</taxon>
        <taxon>Actinomadura</taxon>
    </lineage>
</organism>
<keyword evidence="6 7" id="KW-0472">Membrane</keyword>
<dbReference type="InterPro" id="IPR036259">
    <property type="entry name" value="MFS_trans_sf"/>
</dbReference>
<dbReference type="SUPFAM" id="SSF103473">
    <property type="entry name" value="MFS general substrate transporter"/>
    <property type="match status" value="1"/>
</dbReference>
<sequence length="474" mass="47754">MADDGLDPRRWAALALLCAANFMVILDSQIVLLALPSIERDLGFSGGGAQWVLSAYLLGFGGLMLLGGRTADLVGRRRTFLAGTTLFLVSSLLCGFAWTGGVLVGARVAQGISAALMAPSALSVVTAMFAEGTERNKALAIWSSVGGFGATAALLVGGTLTDALGWPWVFFLNVPVAMVLLALGPVLLSESRGRARAYDPVGALTVTLAVSAAVYGVVRAPETGWTSASTLGALGVAVVAGAVFVRVETRSAAPLVPLQIFRSRRLTGGNLVMLLTAVGAFGTSLAVSQYAQGVLGYSPLEFGLATAVLPVMAVVGSYAAQAMIGRVDVRPVAMTGMAFMAAGCLALGQVSENSGYVTGLLPGLFLFGLGLGSSAVAAAVAALSGATERDSGLASGLNTAAFQLGGALGVAVASTVAVSRAGAVPGFRAAFDTSAGIALAGVAIAGLLLARPRRRRVPEPVGVTMSKEESTCGT</sequence>
<feature type="transmembrane region" description="Helical" evidence="7">
    <location>
        <begin position="12"/>
        <end position="36"/>
    </location>
</feature>
<name>A0A5C4JB86_9ACTN</name>
<protein>
    <submittedName>
        <fullName evidence="9">MFS transporter</fullName>
    </submittedName>
</protein>
<evidence type="ECO:0000313" key="10">
    <source>
        <dbReference type="Proteomes" id="UP000309174"/>
    </source>
</evidence>
<dbReference type="EMBL" id="VCKW01000076">
    <property type="protein sequence ID" value="TMR00404.1"/>
    <property type="molecule type" value="Genomic_DNA"/>
</dbReference>
<dbReference type="PROSITE" id="PS00216">
    <property type="entry name" value="SUGAR_TRANSPORT_1"/>
    <property type="match status" value="1"/>
</dbReference>
<evidence type="ECO:0000256" key="1">
    <source>
        <dbReference type="ARBA" id="ARBA00004651"/>
    </source>
</evidence>
<evidence type="ECO:0000259" key="8">
    <source>
        <dbReference type="PROSITE" id="PS50850"/>
    </source>
</evidence>
<evidence type="ECO:0000256" key="3">
    <source>
        <dbReference type="ARBA" id="ARBA00022475"/>
    </source>
</evidence>
<keyword evidence="5 7" id="KW-1133">Transmembrane helix</keyword>
<comment type="subcellular location">
    <subcellularLocation>
        <location evidence="1">Cell membrane</location>
        <topology evidence="1">Multi-pass membrane protein</topology>
    </subcellularLocation>
</comment>
<evidence type="ECO:0000256" key="7">
    <source>
        <dbReference type="SAM" id="Phobius"/>
    </source>
</evidence>
<dbReference type="Pfam" id="PF07690">
    <property type="entry name" value="MFS_1"/>
    <property type="match status" value="1"/>
</dbReference>
<dbReference type="PANTHER" id="PTHR42718:SF46">
    <property type="entry name" value="BLR6921 PROTEIN"/>
    <property type="match status" value="1"/>
</dbReference>
<dbReference type="InterPro" id="IPR011701">
    <property type="entry name" value="MFS"/>
</dbReference>
<feature type="transmembrane region" description="Helical" evidence="7">
    <location>
        <begin position="200"/>
        <end position="218"/>
    </location>
</feature>
<feature type="transmembrane region" description="Helical" evidence="7">
    <location>
        <begin position="79"/>
        <end position="99"/>
    </location>
</feature>
<feature type="transmembrane region" description="Helical" evidence="7">
    <location>
        <begin position="429"/>
        <end position="450"/>
    </location>
</feature>
<feature type="transmembrane region" description="Helical" evidence="7">
    <location>
        <begin position="363"/>
        <end position="384"/>
    </location>
</feature>
<evidence type="ECO:0000256" key="2">
    <source>
        <dbReference type="ARBA" id="ARBA00022448"/>
    </source>
</evidence>
<feature type="transmembrane region" description="Helical" evidence="7">
    <location>
        <begin position="166"/>
        <end position="188"/>
    </location>
</feature>
<gene>
    <name evidence="9" type="ORF">ETD83_16735</name>
</gene>
<keyword evidence="3" id="KW-1003">Cell membrane</keyword>
<dbReference type="InterPro" id="IPR020846">
    <property type="entry name" value="MFS_dom"/>
</dbReference>
<feature type="transmembrane region" description="Helical" evidence="7">
    <location>
        <begin position="396"/>
        <end position="417"/>
    </location>
</feature>
<dbReference type="Proteomes" id="UP000309174">
    <property type="component" value="Unassembled WGS sequence"/>
</dbReference>
<dbReference type="InterPro" id="IPR005829">
    <property type="entry name" value="Sugar_transporter_CS"/>
</dbReference>
<feature type="domain" description="Major facilitator superfamily (MFS) profile" evidence="8">
    <location>
        <begin position="13"/>
        <end position="453"/>
    </location>
</feature>
<proteinExistence type="predicted"/>
<comment type="caution">
    <text evidence="9">The sequence shown here is derived from an EMBL/GenBank/DDBJ whole genome shotgun (WGS) entry which is preliminary data.</text>
</comment>
<keyword evidence="10" id="KW-1185">Reference proteome</keyword>
<dbReference type="AlphaFoldDB" id="A0A5C4JB86"/>
<feature type="transmembrane region" description="Helical" evidence="7">
    <location>
        <begin position="224"/>
        <end position="245"/>
    </location>
</feature>
<dbReference type="PANTHER" id="PTHR42718">
    <property type="entry name" value="MAJOR FACILITATOR SUPERFAMILY MULTIDRUG TRANSPORTER MFSC"/>
    <property type="match status" value="1"/>
</dbReference>
<keyword evidence="2" id="KW-0813">Transport</keyword>
<dbReference type="OrthoDB" id="7375466at2"/>
<feature type="transmembrane region" description="Helical" evidence="7">
    <location>
        <begin position="139"/>
        <end position="160"/>
    </location>
</feature>
<accession>A0A5C4JB86</accession>
<feature type="transmembrane region" description="Helical" evidence="7">
    <location>
        <begin position="302"/>
        <end position="320"/>
    </location>
</feature>
<dbReference type="CDD" id="cd17321">
    <property type="entry name" value="MFS_MMR_MDR_like"/>
    <property type="match status" value="1"/>
</dbReference>
<evidence type="ECO:0000256" key="4">
    <source>
        <dbReference type="ARBA" id="ARBA00022692"/>
    </source>
</evidence>